<protein>
    <submittedName>
        <fullName evidence="1">Uncharacterized protein</fullName>
    </submittedName>
</protein>
<dbReference type="AlphaFoldDB" id="A0A3E1EY98"/>
<organism evidence="1 2">
    <name type="scientific">Brumimicrobium aurantiacum</name>
    <dbReference type="NCBI Taxonomy" id="1737063"/>
    <lineage>
        <taxon>Bacteria</taxon>
        <taxon>Pseudomonadati</taxon>
        <taxon>Bacteroidota</taxon>
        <taxon>Flavobacteriia</taxon>
        <taxon>Flavobacteriales</taxon>
        <taxon>Crocinitomicaceae</taxon>
        <taxon>Brumimicrobium</taxon>
    </lineage>
</organism>
<evidence type="ECO:0000313" key="2">
    <source>
        <dbReference type="Proteomes" id="UP000257127"/>
    </source>
</evidence>
<comment type="caution">
    <text evidence="1">The sequence shown here is derived from an EMBL/GenBank/DDBJ whole genome shotgun (WGS) entry which is preliminary data.</text>
</comment>
<keyword evidence="2" id="KW-1185">Reference proteome</keyword>
<name>A0A3E1EY98_9FLAO</name>
<evidence type="ECO:0000313" key="1">
    <source>
        <dbReference type="EMBL" id="RFC54522.1"/>
    </source>
</evidence>
<gene>
    <name evidence="1" type="ORF">DXU93_05915</name>
</gene>
<dbReference type="Proteomes" id="UP000257127">
    <property type="component" value="Unassembled WGS sequence"/>
</dbReference>
<dbReference type="EMBL" id="QURB01000003">
    <property type="protein sequence ID" value="RFC54522.1"/>
    <property type="molecule type" value="Genomic_DNA"/>
</dbReference>
<accession>A0A3E1EY98</accession>
<sequence>MLYGVFMDVEHGCDTNDLPEVKSGHDCCNPSSDDEVKIDVDCCTSKVEVYQIDSDLATNDIHIEFAKNFDCDFVHDNPSYAIERQKFSIFNKAPPVLTTLKRLSLFQMYLI</sequence>
<proteinExistence type="predicted"/>
<reference evidence="1 2" key="1">
    <citation type="submission" date="2018-08" db="EMBL/GenBank/DDBJ databases">
        <title>The draft genome squence of Brumimicrobium sp. N62.</title>
        <authorList>
            <person name="Du Z.-J."/>
            <person name="Luo H.-R."/>
        </authorList>
    </citation>
    <scope>NUCLEOTIDE SEQUENCE [LARGE SCALE GENOMIC DNA]</scope>
    <source>
        <strain evidence="1 2">N62</strain>
    </source>
</reference>